<name>A0A446BVM5_9PEZI</name>
<proteinExistence type="predicted"/>
<sequence length="120" mass="12803">GRRADDRKDLAAPRACCRSGGAWREALVADVVAGKPPSCTRPPGDAAQHGRAVPGWCHDRVGQVRRDPLCAGVYGHTRGRDASHPGVLVRVFHGGTALRGREGAARRGSKILALWVRAPR</sequence>
<evidence type="ECO:0000313" key="2">
    <source>
        <dbReference type="Proteomes" id="UP000289323"/>
    </source>
</evidence>
<dbReference type="EMBL" id="OUUZ01000018">
    <property type="protein sequence ID" value="SPQ26544.1"/>
    <property type="molecule type" value="Genomic_DNA"/>
</dbReference>
<dbReference type="AlphaFoldDB" id="A0A446BVM5"/>
<evidence type="ECO:0000313" key="1">
    <source>
        <dbReference type="EMBL" id="SPQ26544.1"/>
    </source>
</evidence>
<feature type="non-terminal residue" evidence="1">
    <location>
        <position position="1"/>
    </location>
</feature>
<organism evidence="1 2">
    <name type="scientific">Thermothielavioides terrestris</name>
    <dbReference type="NCBI Taxonomy" id="2587410"/>
    <lineage>
        <taxon>Eukaryota</taxon>
        <taxon>Fungi</taxon>
        <taxon>Dikarya</taxon>
        <taxon>Ascomycota</taxon>
        <taxon>Pezizomycotina</taxon>
        <taxon>Sordariomycetes</taxon>
        <taxon>Sordariomycetidae</taxon>
        <taxon>Sordariales</taxon>
        <taxon>Chaetomiaceae</taxon>
        <taxon>Thermothielavioides</taxon>
    </lineage>
</organism>
<accession>A0A446BVM5</accession>
<dbReference type="Proteomes" id="UP000289323">
    <property type="component" value="Unassembled WGS sequence"/>
</dbReference>
<protein>
    <submittedName>
        <fullName evidence="1">22f3762a-707d-4647-a701-3096f5458ba0</fullName>
    </submittedName>
</protein>
<gene>
    <name evidence="1" type="ORF">TT172_LOCUS8963</name>
</gene>
<reference evidence="1 2" key="1">
    <citation type="submission" date="2018-04" db="EMBL/GenBank/DDBJ databases">
        <authorList>
            <person name="Huttner S."/>
            <person name="Dainat J."/>
        </authorList>
    </citation>
    <scope>NUCLEOTIDE SEQUENCE [LARGE SCALE GENOMIC DNA]</scope>
</reference>